<dbReference type="GO" id="GO:0002376">
    <property type="term" value="P:immune system process"/>
    <property type="evidence" value="ECO:0007669"/>
    <property type="project" value="UniProtKB-KW"/>
</dbReference>
<name>A0A3B4AVL8_9GOBI</name>
<dbReference type="Ensembl" id="ENSPMGT00000022144.1">
    <property type="protein sequence ID" value="ENSPMGP00000020770.1"/>
    <property type="gene ID" value="ENSPMGG00000016827.1"/>
</dbReference>
<dbReference type="InterPro" id="IPR013783">
    <property type="entry name" value="Ig-like_fold"/>
</dbReference>
<dbReference type="AlphaFoldDB" id="A0A3B4AVL8"/>
<dbReference type="PROSITE" id="PS50835">
    <property type="entry name" value="IG_LIKE"/>
    <property type="match status" value="1"/>
</dbReference>
<keyword evidence="2" id="KW-0391">Immunity</keyword>
<dbReference type="InterPro" id="IPR007110">
    <property type="entry name" value="Ig-like_dom"/>
</dbReference>
<dbReference type="InterPro" id="IPR003598">
    <property type="entry name" value="Ig_sub2"/>
</dbReference>
<evidence type="ECO:0000256" key="1">
    <source>
        <dbReference type="ARBA" id="ARBA00022729"/>
    </source>
</evidence>
<organism evidence="4 5">
    <name type="scientific">Periophthalmus magnuspinnatus</name>
    <dbReference type="NCBI Taxonomy" id="409849"/>
    <lineage>
        <taxon>Eukaryota</taxon>
        <taxon>Metazoa</taxon>
        <taxon>Chordata</taxon>
        <taxon>Craniata</taxon>
        <taxon>Vertebrata</taxon>
        <taxon>Euteleostomi</taxon>
        <taxon>Actinopterygii</taxon>
        <taxon>Neopterygii</taxon>
        <taxon>Teleostei</taxon>
        <taxon>Neoteleostei</taxon>
        <taxon>Acanthomorphata</taxon>
        <taxon>Gobiaria</taxon>
        <taxon>Gobiiformes</taxon>
        <taxon>Gobioidei</taxon>
        <taxon>Gobiidae</taxon>
        <taxon>Oxudercinae</taxon>
        <taxon>Periophthalmus</taxon>
    </lineage>
</organism>
<dbReference type="GO" id="GO:0007166">
    <property type="term" value="P:cell surface receptor signaling pathway"/>
    <property type="evidence" value="ECO:0007669"/>
    <property type="project" value="TreeGrafter"/>
</dbReference>
<reference evidence="4" key="2">
    <citation type="submission" date="2025-09" db="UniProtKB">
        <authorList>
            <consortium name="Ensembl"/>
        </authorList>
    </citation>
    <scope>IDENTIFICATION</scope>
</reference>
<proteinExistence type="predicted"/>
<evidence type="ECO:0000313" key="4">
    <source>
        <dbReference type="Ensembl" id="ENSPMGP00000020770.1"/>
    </source>
</evidence>
<keyword evidence="1" id="KW-0732">Signal</keyword>
<dbReference type="Pfam" id="PF07686">
    <property type="entry name" value="V-set"/>
    <property type="match status" value="1"/>
</dbReference>
<dbReference type="SMART" id="SM00409">
    <property type="entry name" value="IG"/>
    <property type="match status" value="1"/>
</dbReference>
<accession>A0A3B4AVL8</accession>
<dbReference type="PANTHER" id="PTHR23268:SF102">
    <property type="entry name" value="IMMUNOGLOBULIN V-SET DOMAIN-CONTAINING PROTEIN"/>
    <property type="match status" value="1"/>
</dbReference>
<dbReference type="InterPro" id="IPR013106">
    <property type="entry name" value="Ig_V-set"/>
</dbReference>
<dbReference type="GO" id="GO:0005886">
    <property type="term" value="C:plasma membrane"/>
    <property type="evidence" value="ECO:0007669"/>
    <property type="project" value="TreeGrafter"/>
</dbReference>
<protein>
    <recommendedName>
        <fullName evidence="3">Ig-like domain-containing protein</fullName>
    </recommendedName>
</protein>
<dbReference type="InterPro" id="IPR003599">
    <property type="entry name" value="Ig_sub"/>
</dbReference>
<dbReference type="STRING" id="409849.ENSPMGP00000020770"/>
<feature type="domain" description="Ig-like" evidence="3">
    <location>
        <begin position="26"/>
        <end position="137"/>
    </location>
</feature>
<reference evidence="4" key="1">
    <citation type="submission" date="2025-08" db="UniProtKB">
        <authorList>
            <consortium name="Ensembl"/>
        </authorList>
    </citation>
    <scope>IDENTIFICATION</scope>
</reference>
<keyword evidence="5" id="KW-1185">Reference proteome</keyword>
<evidence type="ECO:0000259" key="3">
    <source>
        <dbReference type="PROSITE" id="PS50835"/>
    </source>
</evidence>
<evidence type="ECO:0000313" key="5">
    <source>
        <dbReference type="Proteomes" id="UP000261520"/>
    </source>
</evidence>
<sequence>LIWHKNKSIALLLQKLILFFAGISWAVLIHQTPSVFVDPGDNVSLVCSHNRSDYKVMLWYRLRPKNTALDLIGYGYNEFTKDSVEQSFKESFKLEGDLKARVKKGSLVITNITAEEHTAMYYCAAREAQHSNKPTVRA</sequence>
<evidence type="ECO:0000256" key="2">
    <source>
        <dbReference type="ARBA" id="ARBA00022859"/>
    </source>
</evidence>
<dbReference type="SUPFAM" id="SSF48726">
    <property type="entry name" value="Immunoglobulin"/>
    <property type="match status" value="1"/>
</dbReference>
<dbReference type="SMART" id="SM00408">
    <property type="entry name" value="IGc2"/>
    <property type="match status" value="1"/>
</dbReference>
<dbReference type="Proteomes" id="UP000261520">
    <property type="component" value="Unplaced"/>
</dbReference>
<dbReference type="InterPro" id="IPR036179">
    <property type="entry name" value="Ig-like_dom_sf"/>
</dbReference>
<dbReference type="SMART" id="SM00406">
    <property type="entry name" value="IGv"/>
    <property type="match status" value="1"/>
</dbReference>
<dbReference type="PANTHER" id="PTHR23268">
    <property type="entry name" value="T-CELL RECEPTOR BETA CHAIN"/>
    <property type="match status" value="1"/>
</dbReference>
<dbReference type="Gene3D" id="2.60.40.10">
    <property type="entry name" value="Immunoglobulins"/>
    <property type="match status" value="1"/>
</dbReference>
<dbReference type="InterPro" id="IPR050413">
    <property type="entry name" value="TCR_beta_variable"/>
</dbReference>